<proteinExistence type="inferred from homology"/>
<dbReference type="SMART" id="SM01084">
    <property type="entry name" value="CKS"/>
    <property type="match status" value="1"/>
</dbReference>
<dbReference type="InterPro" id="IPR000789">
    <property type="entry name" value="Cyclin-dep_kinase_reg-sub"/>
</dbReference>
<dbReference type="RefSeq" id="XP_066715910.1">
    <property type="nucleotide sequence ID" value="XM_066858968.1"/>
</dbReference>
<dbReference type="Gene3D" id="3.30.170.10">
    <property type="entry name" value="Cyclin-dependent kinase, regulatory subunit"/>
    <property type="match status" value="1"/>
</dbReference>
<keyword evidence="3 4" id="KW-0131">Cell cycle</keyword>
<feature type="compositionally biased region" description="Low complexity" evidence="5">
    <location>
        <begin position="98"/>
        <end position="111"/>
    </location>
</feature>
<dbReference type="Proteomes" id="UP001480595">
    <property type="component" value="Unassembled WGS sequence"/>
</dbReference>
<comment type="function">
    <text evidence="4">Binds to the catalytic subunit of the cyclin dependent kinases and is essential for their biological function.</text>
</comment>
<dbReference type="Pfam" id="PF01111">
    <property type="entry name" value="CKS"/>
    <property type="match status" value="1"/>
</dbReference>
<name>A0ABR1V148_9PEZI</name>
<evidence type="ECO:0000256" key="2">
    <source>
        <dbReference type="ARBA" id="ARBA00022618"/>
    </source>
</evidence>
<evidence type="ECO:0000256" key="5">
    <source>
        <dbReference type="SAM" id="MobiDB-lite"/>
    </source>
</evidence>
<sequence length="118" mass="13589">MPMDIDTSRRNKSARPLSDSERARLEEFIDSIHYSARYSDSEYEYRHVQLPKAMLKAIPKDYHDPSHGTLKLLWEEEWRAIGITQCAYRAWDGNTMRSTSQSLTSYSSSKSAGFAVHA</sequence>
<evidence type="ECO:0000256" key="1">
    <source>
        <dbReference type="ARBA" id="ARBA00007782"/>
    </source>
</evidence>
<dbReference type="PRINTS" id="PR00296">
    <property type="entry name" value="CYCLINKINASE"/>
</dbReference>
<dbReference type="GeneID" id="92092031"/>
<dbReference type="PANTHER" id="PTHR23415">
    <property type="entry name" value="CYCLIN-DEPENDENT KINASES REGULATORY SUBUNIT/60S RIBOSOME SUBUNIT BIOGENESIS PROTEIN NIP7"/>
    <property type="match status" value="1"/>
</dbReference>
<comment type="caution">
    <text evidence="6">The sequence shown here is derived from an EMBL/GenBank/DDBJ whole genome shotgun (WGS) entry which is preliminary data.</text>
</comment>
<feature type="region of interest" description="Disordered" evidence="5">
    <location>
        <begin position="98"/>
        <end position="118"/>
    </location>
</feature>
<evidence type="ECO:0000256" key="4">
    <source>
        <dbReference type="RuleBase" id="RU311113"/>
    </source>
</evidence>
<feature type="region of interest" description="Disordered" evidence="5">
    <location>
        <begin position="1"/>
        <end position="20"/>
    </location>
</feature>
<evidence type="ECO:0000313" key="7">
    <source>
        <dbReference type="Proteomes" id="UP001480595"/>
    </source>
</evidence>
<dbReference type="InterPro" id="IPR036858">
    <property type="entry name" value="Cyclin-dep_kinase_reg-sub_sf"/>
</dbReference>
<dbReference type="EMBL" id="JAQQWL010000007">
    <property type="protein sequence ID" value="KAK8064921.1"/>
    <property type="molecule type" value="Genomic_DNA"/>
</dbReference>
<evidence type="ECO:0000256" key="3">
    <source>
        <dbReference type="ARBA" id="ARBA00023306"/>
    </source>
</evidence>
<organism evidence="6 7">
    <name type="scientific">Apiospora phragmitis</name>
    <dbReference type="NCBI Taxonomy" id="2905665"/>
    <lineage>
        <taxon>Eukaryota</taxon>
        <taxon>Fungi</taxon>
        <taxon>Dikarya</taxon>
        <taxon>Ascomycota</taxon>
        <taxon>Pezizomycotina</taxon>
        <taxon>Sordariomycetes</taxon>
        <taxon>Xylariomycetidae</taxon>
        <taxon>Amphisphaeriales</taxon>
        <taxon>Apiosporaceae</taxon>
        <taxon>Apiospora</taxon>
    </lineage>
</organism>
<evidence type="ECO:0000313" key="6">
    <source>
        <dbReference type="EMBL" id="KAK8064921.1"/>
    </source>
</evidence>
<keyword evidence="7" id="KW-1185">Reference proteome</keyword>
<accession>A0ABR1V148</accession>
<reference evidence="6 7" key="1">
    <citation type="submission" date="2023-01" db="EMBL/GenBank/DDBJ databases">
        <title>Analysis of 21 Apiospora genomes using comparative genomics revels a genus with tremendous synthesis potential of carbohydrate active enzymes and secondary metabolites.</title>
        <authorList>
            <person name="Sorensen T."/>
        </authorList>
    </citation>
    <scope>NUCLEOTIDE SEQUENCE [LARGE SCALE GENOMIC DNA]</scope>
    <source>
        <strain evidence="6 7">CBS 135458</strain>
    </source>
</reference>
<comment type="similarity">
    <text evidence="1 4">Belongs to the CKS family.</text>
</comment>
<gene>
    <name evidence="6" type="ORF">PG994_007559</name>
</gene>
<dbReference type="SUPFAM" id="SSF55637">
    <property type="entry name" value="Cell cycle regulatory proteins"/>
    <property type="match status" value="1"/>
</dbReference>
<keyword evidence="2 4" id="KW-0132">Cell division</keyword>
<protein>
    <recommendedName>
        <fullName evidence="4">Cyclin-dependent kinases regulatory subunit</fullName>
    </recommendedName>
</protein>